<protein>
    <recommendedName>
        <fullName evidence="3">F-box domain-containing protein</fullName>
    </recommendedName>
</protein>
<dbReference type="SUPFAM" id="SSF52047">
    <property type="entry name" value="RNI-like"/>
    <property type="match status" value="1"/>
</dbReference>
<accession>A0A4S4L2S0</accession>
<evidence type="ECO:0000313" key="2">
    <source>
        <dbReference type="Proteomes" id="UP000308199"/>
    </source>
</evidence>
<evidence type="ECO:0008006" key="3">
    <source>
        <dbReference type="Google" id="ProtNLM"/>
    </source>
</evidence>
<dbReference type="Proteomes" id="UP000308199">
    <property type="component" value="Unassembled WGS sequence"/>
</dbReference>
<proteinExistence type="predicted"/>
<reference evidence="1 2" key="1">
    <citation type="submission" date="2019-02" db="EMBL/GenBank/DDBJ databases">
        <title>Genome sequencing of the rare red list fungi Phellinidium pouzarii.</title>
        <authorList>
            <person name="Buettner E."/>
            <person name="Kellner H."/>
        </authorList>
    </citation>
    <scope>NUCLEOTIDE SEQUENCE [LARGE SCALE GENOMIC DNA]</scope>
    <source>
        <strain evidence="1 2">DSM 108285</strain>
    </source>
</reference>
<gene>
    <name evidence="1" type="ORF">EW145_g4651</name>
</gene>
<name>A0A4S4L2S0_9AGAM</name>
<dbReference type="InterPro" id="IPR032675">
    <property type="entry name" value="LRR_dom_sf"/>
</dbReference>
<sequence>MPVLKSLTLTGMSEKLLVTCFESLSQQPDKLQQLEFLSIDCEDVMFNNTKKEEGPYRNLYNIHERIAPSLRTLEISGTTPFVHRMLETFKPLDNLTLKTLVVNFGFVRYDMEYDYEPLSDLLAGLQSLYICGYTDSDWIIGTHRDDPRSDLVKNLVKELVIPKLIEGCTSLTSIDLFIPSGKDKEYVSCLPLPTTLEEVSIYYSFYDTLSHDEVLLEAIRNLHRL</sequence>
<dbReference type="AlphaFoldDB" id="A0A4S4L2S0"/>
<comment type="caution">
    <text evidence="1">The sequence shown here is derived from an EMBL/GenBank/DDBJ whole genome shotgun (WGS) entry which is preliminary data.</text>
</comment>
<dbReference type="Gene3D" id="3.80.10.10">
    <property type="entry name" value="Ribonuclease Inhibitor"/>
    <property type="match status" value="1"/>
</dbReference>
<dbReference type="EMBL" id="SGPK01000247">
    <property type="protein sequence ID" value="THH05639.1"/>
    <property type="molecule type" value="Genomic_DNA"/>
</dbReference>
<keyword evidence="2" id="KW-1185">Reference proteome</keyword>
<organism evidence="1 2">
    <name type="scientific">Phellinidium pouzarii</name>
    <dbReference type="NCBI Taxonomy" id="167371"/>
    <lineage>
        <taxon>Eukaryota</taxon>
        <taxon>Fungi</taxon>
        <taxon>Dikarya</taxon>
        <taxon>Basidiomycota</taxon>
        <taxon>Agaricomycotina</taxon>
        <taxon>Agaricomycetes</taxon>
        <taxon>Hymenochaetales</taxon>
        <taxon>Hymenochaetaceae</taxon>
        <taxon>Phellinidium</taxon>
    </lineage>
</organism>
<evidence type="ECO:0000313" key="1">
    <source>
        <dbReference type="EMBL" id="THH05639.1"/>
    </source>
</evidence>